<comment type="caution">
    <text evidence="9">The sequence shown here is derived from an EMBL/GenBank/DDBJ whole genome shotgun (WGS) entry which is preliminary data.</text>
</comment>
<dbReference type="NCBIfam" id="NF008228">
    <property type="entry name" value="PRK10995.1"/>
    <property type="match status" value="1"/>
</dbReference>
<dbReference type="RefSeq" id="WP_187785987.1">
    <property type="nucleotide sequence ID" value="NZ_JACTVA010000040.1"/>
</dbReference>
<feature type="transmembrane region" description="Helical" evidence="8">
    <location>
        <begin position="52"/>
        <end position="72"/>
    </location>
</feature>
<dbReference type="Proteomes" id="UP000626026">
    <property type="component" value="Unassembled WGS sequence"/>
</dbReference>
<feature type="transmembrane region" description="Helical" evidence="8">
    <location>
        <begin position="7"/>
        <end position="32"/>
    </location>
</feature>
<evidence type="ECO:0000313" key="10">
    <source>
        <dbReference type="Proteomes" id="UP000626026"/>
    </source>
</evidence>
<keyword evidence="5 8" id="KW-0812">Transmembrane</keyword>
<reference evidence="9 10" key="1">
    <citation type="journal article" date="2013" name="Int. J. Syst. Evol. Microbiol.">
        <title>Roseomonas aerophila sp. nov., isolated from air.</title>
        <authorList>
            <person name="Kim S.J."/>
            <person name="Weon H.Y."/>
            <person name="Ahn J.H."/>
            <person name="Hong S.B."/>
            <person name="Seok S.J."/>
            <person name="Whang K.S."/>
            <person name="Kwon S.W."/>
        </authorList>
    </citation>
    <scope>NUCLEOTIDE SEQUENCE [LARGE SCALE GENOMIC DNA]</scope>
    <source>
        <strain evidence="9 10">NBRC 108923</strain>
    </source>
</reference>
<dbReference type="PANTHER" id="PTHR33508">
    <property type="entry name" value="UPF0056 MEMBRANE PROTEIN YHCE"/>
    <property type="match status" value="1"/>
</dbReference>
<keyword evidence="6 8" id="KW-1133">Transmembrane helix</keyword>
<feature type="transmembrane region" description="Helical" evidence="8">
    <location>
        <begin position="152"/>
        <end position="173"/>
    </location>
</feature>
<protein>
    <recommendedName>
        <fullName evidence="8">UPF0056 membrane protein</fullName>
    </recommendedName>
</protein>
<evidence type="ECO:0000256" key="7">
    <source>
        <dbReference type="ARBA" id="ARBA00023136"/>
    </source>
</evidence>
<accession>A0ABR7RQF0</accession>
<gene>
    <name evidence="9" type="ORF">IBL26_18445</name>
</gene>
<evidence type="ECO:0000256" key="1">
    <source>
        <dbReference type="ARBA" id="ARBA00004429"/>
    </source>
</evidence>
<dbReference type="EMBL" id="JACTVA010000040">
    <property type="protein sequence ID" value="MBC9208836.1"/>
    <property type="molecule type" value="Genomic_DNA"/>
</dbReference>
<evidence type="ECO:0000256" key="5">
    <source>
        <dbReference type="ARBA" id="ARBA00022692"/>
    </source>
</evidence>
<keyword evidence="7 8" id="KW-0472">Membrane</keyword>
<comment type="similarity">
    <text evidence="2 8">Belongs to the UPF0056 (MarC) family.</text>
</comment>
<evidence type="ECO:0000256" key="2">
    <source>
        <dbReference type="ARBA" id="ARBA00009784"/>
    </source>
</evidence>
<evidence type="ECO:0000256" key="8">
    <source>
        <dbReference type="RuleBase" id="RU362048"/>
    </source>
</evidence>
<organism evidence="9 10">
    <name type="scientific">Teichococcus aerophilus</name>
    <dbReference type="NCBI Taxonomy" id="1224513"/>
    <lineage>
        <taxon>Bacteria</taxon>
        <taxon>Pseudomonadati</taxon>
        <taxon>Pseudomonadota</taxon>
        <taxon>Alphaproteobacteria</taxon>
        <taxon>Acetobacterales</taxon>
        <taxon>Roseomonadaceae</taxon>
        <taxon>Roseomonas</taxon>
    </lineage>
</organism>
<evidence type="ECO:0000256" key="3">
    <source>
        <dbReference type="ARBA" id="ARBA00022475"/>
    </source>
</evidence>
<dbReference type="InterPro" id="IPR002771">
    <property type="entry name" value="Multi_antbiot-R_MarC"/>
</dbReference>
<evidence type="ECO:0000256" key="4">
    <source>
        <dbReference type="ARBA" id="ARBA00022519"/>
    </source>
</evidence>
<feature type="transmembrane region" description="Helical" evidence="8">
    <location>
        <begin position="194"/>
        <end position="215"/>
    </location>
</feature>
<comment type="caution">
    <text evidence="8">Lacks conserved residue(s) required for the propagation of feature annotation.</text>
</comment>
<evidence type="ECO:0000256" key="6">
    <source>
        <dbReference type="ARBA" id="ARBA00022989"/>
    </source>
</evidence>
<dbReference type="PANTHER" id="PTHR33508:SF2">
    <property type="entry name" value="UPF0056 INNER MEMBRANE PROTEIN MARC"/>
    <property type="match status" value="1"/>
</dbReference>
<proteinExistence type="inferred from homology"/>
<dbReference type="NCBIfam" id="TIGR00427">
    <property type="entry name" value="NAAT family transporter"/>
    <property type="match status" value="1"/>
</dbReference>
<evidence type="ECO:0000313" key="9">
    <source>
        <dbReference type="EMBL" id="MBC9208836.1"/>
    </source>
</evidence>
<dbReference type="Pfam" id="PF01914">
    <property type="entry name" value="MarC"/>
    <property type="match status" value="1"/>
</dbReference>
<sequence>MSELMSILHYIFVVVLGILPIMNPLSTVPLVIALTGGMTAAERTRQIRLAVLYAACVLISFLLAGQLIIAAFGISLAGIRVAGGLIILALGMRMLFTGQDESGPTADNVAAAEHPGQPDIAFTPLAMPSLSGPGSIAAVLSYSSQIPADRPIIGHFVIICGILITLGIAWLVLSSSFRIARMLGRSGVGALTKIMGFLLTCIAVQFIASGIHEFIQGWSLGG</sequence>
<comment type="subcellular location">
    <subcellularLocation>
        <location evidence="1">Cell inner membrane</location>
        <topology evidence="1">Multi-pass membrane protein</topology>
    </subcellularLocation>
    <subcellularLocation>
        <location evidence="8">Cell membrane</location>
        <topology evidence="8">Multi-pass membrane protein</topology>
    </subcellularLocation>
</comment>
<feature type="transmembrane region" description="Helical" evidence="8">
    <location>
        <begin position="79"/>
        <end position="96"/>
    </location>
</feature>
<keyword evidence="4" id="KW-0997">Cell inner membrane</keyword>
<keyword evidence="10" id="KW-1185">Reference proteome</keyword>
<name>A0ABR7RQF0_9PROT</name>
<keyword evidence="3" id="KW-1003">Cell membrane</keyword>